<dbReference type="InterPro" id="IPR005821">
    <property type="entry name" value="Ion_trans_dom"/>
</dbReference>
<feature type="transmembrane region" description="Helical" evidence="11">
    <location>
        <begin position="202"/>
        <end position="221"/>
    </location>
</feature>
<dbReference type="InterPro" id="IPR018488">
    <property type="entry name" value="cNMP-bd_CS"/>
</dbReference>
<keyword evidence="8" id="KW-0407">Ion channel</keyword>
<dbReference type="InterPro" id="IPR000595">
    <property type="entry name" value="cNMP-bd_dom"/>
</dbReference>
<dbReference type="Gene3D" id="1.10.287.70">
    <property type="match status" value="1"/>
</dbReference>
<dbReference type="Proteomes" id="UP001295684">
    <property type="component" value="Unassembled WGS sequence"/>
</dbReference>
<protein>
    <recommendedName>
        <fullName evidence="12">Cyclic nucleotide-binding domain-containing protein</fullName>
    </recommendedName>
</protein>
<keyword evidence="6 11" id="KW-0472">Membrane</keyword>
<evidence type="ECO:0000256" key="11">
    <source>
        <dbReference type="SAM" id="Phobius"/>
    </source>
</evidence>
<keyword evidence="14" id="KW-1185">Reference proteome</keyword>
<feature type="domain" description="Cyclic nucleotide-binding" evidence="12">
    <location>
        <begin position="625"/>
        <end position="723"/>
    </location>
</feature>
<evidence type="ECO:0000313" key="13">
    <source>
        <dbReference type="EMBL" id="CAI2375579.1"/>
    </source>
</evidence>
<dbReference type="EMBL" id="CAMPGE010017068">
    <property type="protein sequence ID" value="CAI2375579.1"/>
    <property type="molecule type" value="Genomic_DNA"/>
</dbReference>
<dbReference type="PROSITE" id="PS50042">
    <property type="entry name" value="CNMP_BINDING_3"/>
    <property type="match status" value="2"/>
</dbReference>
<dbReference type="Gene3D" id="2.60.120.10">
    <property type="entry name" value="Jelly Rolls"/>
    <property type="match status" value="2"/>
</dbReference>
<name>A0AAD1XN25_EUPCR</name>
<evidence type="ECO:0000256" key="5">
    <source>
        <dbReference type="ARBA" id="ARBA00023065"/>
    </source>
</evidence>
<keyword evidence="3 11" id="KW-0812">Transmembrane</keyword>
<feature type="coiled-coil region" evidence="9">
    <location>
        <begin position="786"/>
        <end position="851"/>
    </location>
</feature>
<feature type="region of interest" description="Disordered" evidence="10">
    <location>
        <begin position="905"/>
        <end position="970"/>
    </location>
</feature>
<keyword evidence="9" id="KW-0175">Coiled coil</keyword>
<dbReference type="GO" id="GO:0005249">
    <property type="term" value="F:voltage-gated potassium channel activity"/>
    <property type="evidence" value="ECO:0007669"/>
    <property type="project" value="InterPro"/>
</dbReference>
<dbReference type="PANTHER" id="PTHR45638">
    <property type="entry name" value="CYCLIC NUCLEOTIDE-GATED CATION CHANNEL SUBUNIT A"/>
    <property type="match status" value="1"/>
</dbReference>
<dbReference type="PROSITE" id="PS00889">
    <property type="entry name" value="CNMP_BINDING_2"/>
    <property type="match status" value="1"/>
</dbReference>
<dbReference type="InterPro" id="IPR050866">
    <property type="entry name" value="CNG_cation_channel"/>
</dbReference>
<keyword evidence="2" id="KW-0813">Transport</keyword>
<feature type="transmembrane region" description="Helical" evidence="11">
    <location>
        <begin position="384"/>
        <end position="409"/>
    </location>
</feature>
<dbReference type="PANTHER" id="PTHR45638:SF11">
    <property type="entry name" value="CYCLIC NUCLEOTIDE-GATED CATION CHANNEL SUBUNIT A"/>
    <property type="match status" value="1"/>
</dbReference>
<proteinExistence type="predicted"/>
<organism evidence="13 14">
    <name type="scientific">Euplotes crassus</name>
    <dbReference type="NCBI Taxonomy" id="5936"/>
    <lineage>
        <taxon>Eukaryota</taxon>
        <taxon>Sar</taxon>
        <taxon>Alveolata</taxon>
        <taxon>Ciliophora</taxon>
        <taxon>Intramacronucleata</taxon>
        <taxon>Spirotrichea</taxon>
        <taxon>Hypotrichia</taxon>
        <taxon>Euplotida</taxon>
        <taxon>Euplotidae</taxon>
        <taxon>Moneuplotes</taxon>
    </lineage>
</organism>
<keyword evidence="4 11" id="KW-1133">Transmembrane helix</keyword>
<dbReference type="GO" id="GO:0005221">
    <property type="term" value="F:intracellularly cyclic nucleotide-activated monoatomic cation channel activity"/>
    <property type="evidence" value="ECO:0007669"/>
    <property type="project" value="InterPro"/>
</dbReference>
<dbReference type="PROSITE" id="PS00888">
    <property type="entry name" value="CNMP_BINDING_1"/>
    <property type="match status" value="1"/>
</dbReference>
<dbReference type="SUPFAM" id="SSF81324">
    <property type="entry name" value="Voltage-gated potassium channels"/>
    <property type="match status" value="1"/>
</dbReference>
<evidence type="ECO:0000256" key="1">
    <source>
        <dbReference type="ARBA" id="ARBA00004141"/>
    </source>
</evidence>
<evidence type="ECO:0000256" key="10">
    <source>
        <dbReference type="SAM" id="MobiDB-lite"/>
    </source>
</evidence>
<dbReference type="InterPro" id="IPR018490">
    <property type="entry name" value="cNMP-bd_dom_sf"/>
</dbReference>
<feature type="transmembrane region" description="Helical" evidence="11">
    <location>
        <begin position="173"/>
        <end position="190"/>
    </location>
</feature>
<dbReference type="InterPro" id="IPR014710">
    <property type="entry name" value="RmlC-like_jellyroll"/>
</dbReference>
<evidence type="ECO:0000256" key="3">
    <source>
        <dbReference type="ARBA" id="ARBA00022692"/>
    </source>
</evidence>
<keyword evidence="5" id="KW-0406">Ion transport</keyword>
<evidence type="ECO:0000256" key="4">
    <source>
        <dbReference type="ARBA" id="ARBA00022989"/>
    </source>
</evidence>
<evidence type="ECO:0000256" key="2">
    <source>
        <dbReference type="ARBA" id="ARBA00022448"/>
    </source>
</evidence>
<dbReference type="GO" id="GO:0044877">
    <property type="term" value="F:protein-containing complex binding"/>
    <property type="evidence" value="ECO:0007669"/>
    <property type="project" value="TreeGrafter"/>
</dbReference>
<dbReference type="SUPFAM" id="SSF51206">
    <property type="entry name" value="cAMP-binding domain-like"/>
    <property type="match status" value="2"/>
</dbReference>
<evidence type="ECO:0000256" key="8">
    <source>
        <dbReference type="ARBA" id="ARBA00023303"/>
    </source>
</evidence>
<feature type="transmembrane region" description="Helical" evidence="11">
    <location>
        <begin position="313"/>
        <end position="331"/>
    </location>
</feature>
<evidence type="ECO:0000313" key="14">
    <source>
        <dbReference type="Proteomes" id="UP001295684"/>
    </source>
</evidence>
<feature type="domain" description="Cyclic nucleotide-binding" evidence="12">
    <location>
        <begin position="500"/>
        <end position="608"/>
    </location>
</feature>
<feature type="compositionally biased region" description="Polar residues" evidence="10">
    <location>
        <begin position="910"/>
        <end position="920"/>
    </location>
</feature>
<comment type="subcellular location">
    <subcellularLocation>
        <location evidence="1">Membrane</location>
        <topology evidence="1">Multi-pass membrane protein</topology>
    </subcellularLocation>
</comment>
<keyword evidence="7" id="KW-1071">Ligand-gated ion channel</keyword>
<accession>A0AAD1XN25</accession>
<evidence type="ECO:0000256" key="7">
    <source>
        <dbReference type="ARBA" id="ARBA00023286"/>
    </source>
</evidence>
<sequence length="970" mass="112035">MNGLKLPPIDRRHMDHSVGVGDVEEVFEESKIQDNSQMKMVNEAPKENSVENEYYIDDQDAKVSPTKRNTDLGPFIDQKPNLHISIKSKVKSQIPNKLYKKNITKSKTDSINEQMGPIDNLLWALRKKQLDEMVASFKIKNITTSEDDSKDQSNEHRSRRCLYRSGDGFRVKWDLLIMSLAAYSCFIVPIQFSFDPQFAKELYFLIPDFFVNIIFFVDILINFRTTYIHKKTGEEVTNLSIIAINYLKLQFWIDFLATIPFDLGAELFISNSNSGFFQLFSLLKLVRVLRLGKLIAVMKVKDDIKLSLKLMRLVFFLVTYLHCLGCCWYYIVIDNEEWMPPLDYVWVKTEFYQKNIPFKYSMSLYHAVLLFTGNDIGPRGTFQLLFVSFFVVMGAIINANLFGQLAVILSAMNRKASLFQEKFDIITTAMKNLNLPEELQTKVTGFLTYTERFLDSQTELKSFLDMISPSLRQEVIISIFSETLRYNPIFQENDTLIDYLTKKLKTQIHMPEDPIITQGEVAENIFFIGRGECEVSVTNHNSITDVVKKVKPGDVFGEVALLCGCRRTASVKTTNYSTLAKIDKPTFKDMCVQFPDLKDKMKENLKKYQDKLKLFLKVILRAIPFFQDLSEESIEEITYHLKQKSFDSNEVIERAGETVDRICLVTRGEVDLILNIENHDFVIHNLYQGCFIGGYKVLQDSVHAHTARSVTSVSVHTLNRDSISILQRCLPDFQTAIDKAKKYLKSDNPIIGYGLFRDTNGSISPVRMLQMAVIKIMKINRELKNIGSKETAANALERMLIDYEEQGNEGKWQKNYHRVSIKLMDKLYKKIDNLQNHIEVLETQIEKDTKEKKRQSVLLMKRMSQQEDSLRQFNNHNNIEPRKNSVFNIQPLPMGFLNMEDSKIDEASEDNTSSLSSVRTNSRRESTSKDLQMSEAHSIGILFHEKKNNQIPDKAFQDPMISPEKKHKDK</sequence>
<reference evidence="13" key="1">
    <citation type="submission" date="2023-07" db="EMBL/GenBank/DDBJ databases">
        <authorList>
            <consortium name="AG Swart"/>
            <person name="Singh M."/>
            <person name="Singh A."/>
            <person name="Seah K."/>
            <person name="Emmerich C."/>
        </authorList>
    </citation>
    <scope>NUCLEOTIDE SEQUENCE</scope>
    <source>
        <strain evidence="13">DP1</strain>
    </source>
</reference>
<dbReference type="InterPro" id="IPR003938">
    <property type="entry name" value="K_chnl_volt-dep_EAG/ELK/ERG"/>
</dbReference>
<dbReference type="PRINTS" id="PR01463">
    <property type="entry name" value="EAGCHANLFMLY"/>
</dbReference>
<dbReference type="Gene3D" id="1.10.287.630">
    <property type="entry name" value="Helix hairpin bin"/>
    <property type="match status" value="1"/>
</dbReference>
<dbReference type="Pfam" id="PF00520">
    <property type="entry name" value="Ion_trans"/>
    <property type="match status" value="1"/>
</dbReference>
<evidence type="ECO:0000256" key="9">
    <source>
        <dbReference type="SAM" id="Coils"/>
    </source>
</evidence>
<dbReference type="GO" id="GO:0016020">
    <property type="term" value="C:membrane"/>
    <property type="evidence" value="ECO:0007669"/>
    <property type="project" value="UniProtKB-SubCell"/>
</dbReference>
<comment type="caution">
    <text evidence="13">The sequence shown here is derived from an EMBL/GenBank/DDBJ whole genome shotgun (WGS) entry which is preliminary data.</text>
</comment>
<evidence type="ECO:0000259" key="12">
    <source>
        <dbReference type="PROSITE" id="PS50042"/>
    </source>
</evidence>
<gene>
    <name evidence="13" type="ORF">ECRASSUSDP1_LOCUS16942</name>
</gene>
<dbReference type="Pfam" id="PF00027">
    <property type="entry name" value="cNMP_binding"/>
    <property type="match status" value="2"/>
</dbReference>
<evidence type="ECO:0000256" key="6">
    <source>
        <dbReference type="ARBA" id="ARBA00023136"/>
    </source>
</evidence>
<dbReference type="CDD" id="cd00038">
    <property type="entry name" value="CAP_ED"/>
    <property type="match status" value="2"/>
</dbReference>
<dbReference type="SMART" id="SM00100">
    <property type="entry name" value="cNMP"/>
    <property type="match status" value="2"/>
</dbReference>
<dbReference type="AlphaFoldDB" id="A0AAD1XN25"/>